<feature type="domain" description="GGDEF" evidence="3">
    <location>
        <begin position="112"/>
        <end position="244"/>
    </location>
</feature>
<dbReference type="EMBL" id="JACMSE010000010">
    <property type="protein sequence ID" value="MBC2890195.1"/>
    <property type="molecule type" value="Genomic_DNA"/>
</dbReference>
<dbReference type="PROSITE" id="PS50883">
    <property type="entry name" value="EAL"/>
    <property type="match status" value="1"/>
</dbReference>
<name>A0A842JKE2_9ACTN</name>
<gene>
    <name evidence="4" type="ORF">H7313_12725</name>
</gene>
<evidence type="ECO:0000259" key="3">
    <source>
        <dbReference type="PROSITE" id="PS50887"/>
    </source>
</evidence>
<protein>
    <submittedName>
        <fullName evidence="4">EAL domain-containing protein</fullName>
    </submittedName>
</protein>
<dbReference type="PANTHER" id="PTHR33121">
    <property type="entry name" value="CYCLIC DI-GMP PHOSPHODIESTERASE PDEF"/>
    <property type="match status" value="1"/>
</dbReference>
<dbReference type="Gene3D" id="3.30.70.270">
    <property type="match status" value="1"/>
</dbReference>
<feature type="transmembrane region" description="Helical" evidence="1">
    <location>
        <begin position="50"/>
        <end position="74"/>
    </location>
</feature>
<dbReference type="InterPro" id="IPR000160">
    <property type="entry name" value="GGDEF_dom"/>
</dbReference>
<evidence type="ECO:0000313" key="5">
    <source>
        <dbReference type="Proteomes" id="UP000587396"/>
    </source>
</evidence>
<keyword evidence="1" id="KW-1133">Transmembrane helix</keyword>
<dbReference type="PANTHER" id="PTHR33121:SF71">
    <property type="entry name" value="OXYGEN SENSOR PROTEIN DOSP"/>
    <property type="match status" value="1"/>
</dbReference>
<evidence type="ECO:0000256" key="1">
    <source>
        <dbReference type="SAM" id="Phobius"/>
    </source>
</evidence>
<dbReference type="InterPro" id="IPR001633">
    <property type="entry name" value="EAL_dom"/>
</dbReference>
<feature type="domain" description="EAL" evidence="2">
    <location>
        <begin position="254"/>
        <end position="506"/>
    </location>
</feature>
<proteinExistence type="predicted"/>
<organism evidence="4 5">
    <name type="scientific">Gordonibacter massiliensis</name>
    <name type="common">ex Traore et al. 2017</name>
    <dbReference type="NCBI Taxonomy" id="1841863"/>
    <lineage>
        <taxon>Bacteria</taxon>
        <taxon>Bacillati</taxon>
        <taxon>Actinomycetota</taxon>
        <taxon>Coriobacteriia</taxon>
        <taxon>Eggerthellales</taxon>
        <taxon>Eggerthellaceae</taxon>
        <taxon>Gordonibacter</taxon>
    </lineage>
</organism>
<dbReference type="InterPro" id="IPR035919">
    <property type="entry name" value="EAL_sf"/>
</dbReference>
<dbReference type="Pfam" id="PF00990">
    <property type="entry name" value="GGDEF"/>
    <property type="match status" value="1"/>
</dbReference>
<comment type="caution">
    <text evidence="4">The sequence shown here is derived from an EMBL/GenBank/DDBJ whole genome shotgun (WGS) entry which is preliminary data.</text>
</comment>
<evidence type="ECO:0000313" key="4">
    <source>
        <dbReference type="EMBL" id="MBC2890195.1"/>
    </source>
</evidence>
<dbReference type="InterPro" id="IPR050706">
    <property type="entry name" value="Cyclic-di-GMP_PDE-like"/>
</dbReference>
<dbReference type="Pfam" id="PF00563">
    <property type="entry name" value="EAL"/>
    <property type="match status" value="1"/>
</dbReference>
<dbReference type="InterPro" id="IPR029787">
    <property type="entry name" value="Nucleotide_cyclase"/>
</dbReference>
<sequence>MAAGESGHVRFVVNGEAREMNYTPLAEGGWYLLSIVPPHAYTSSLADYTAFSAATTAAIALLAFAAFGGVLLWVTGKKNREILRIAYEDPVTGGYTAARFDREVTAKIAEGRPFSFVSVDVRNFKLINDFFGKEQGDRILRHIHDAISSLLADGECVARISSDVFDIALDETDPDRVAAWLERLADKANGFNREGKSAYLLMLNCGSYAVKEVEDVVTVRDRANTARKGAGDVSGRLFRCTFYSDPEHERLLREKEMENAMEGALENGEFVVYLQPKVSLETGETVGAEALVRWDSEDRGLIPPDEFIPFFERNGFVIKLDLNVFEQVCRLMRAWMDAGLEPLPVSVNLSPLHLQMPDFLDAFEEVRERYAVPPRLLELELTERVAFENLELLRRVVDDIHARGFLCSMDDFGSGYSSLNVLKDIPVDILKIDRMFFSSDDERARSVVSSVVELAKKLDMGTVAEGVETIPQVDILRSIHCDAVQGYVFSAPVPIDAFEKMVFGEDGGEIHS</sequence>
<reference evidence="4 5" key="1">
    <citation type="submission" date="2020-08" db="EMBL/GenBank/DDBJ databases">
        <authorList>
            <person name="Liu C."/>
            <person name="Sun Q."/>
        </authorList>
    </citation>
    <scope>NUCLEOTIDE SEQUENCE [LARGE SCALE GENOMIC DNA]</scope>
    <source>
        <strain evidence="4 5">N22</strain>
    </source>
</reference>
<dbReference type="Gene3D" id="3.20.20.450">
    <property type="entry name" value="EAL domain"/>
    <property type="match status" value="1"/>
</dbReference>
<dbReference type="SUPFAM" id="SSF141868">
    <property type="entry name" value="EAL domain-like"/>
    <property type="match status" value="1"/>
</dbReference>
<dbReference type="InterPro" id="IPR043128">
    <property type="entry name" value="Rev_trsase/Diguanyl_cyclase"/>
</dbReference>
<dbReference type="Proteomes" id="UP000587396">
    <property type="component" value="Unassembled WGS sequence"/>
</dbReference>
<dbReference type="GO" id="GO:0071111">
    <property type="term" value="F:cyclic-guanylate-specific phosphodiesterase activity"/>
    <property type="evidence" value="ECO:0007669"/>
    <property type="project" value="InterPro"/>
</dbReference>
<dbReference type="AlphaFoldDB" id="A0A842JKE2"/>
<keyword evidence="1" id="KW-0472">Membrane</keyword>
<dbReference type="PROSITE" id="PS50887">
    <property type="entry name" value="GGDEF"/>
    <property type="match status" value="1"/>
</dbReference>
<dbReference type="SMART" id="SM00052">
    <property type="entry name" value="EAL"/>
    <property type="match status" value="1"/>
</dbReference>
<accession>A0A842JKE2</accession>
<dbReference type="NCBIfam" id="TIGR00254">
    <property type="entry name" value="GGDEF"/>
    <property type="match status" value="1"/>
</dbReference>
<keyword evidence="5" id="KW-1185">Reference proteome</keyword>
<evidence type="ECO:0000259" key="2">
    <source>
        <dbReference type="PROSITE" id="PS50883"/>
    </source>
</evidence>
<dbReference type="CDD" id="cd01948">
    <property type="entry name" value="EAL"/>
    <property type="match status" value="1"/>
</dbReference>
<dbReference type="SMART" id="SM00267">
    <property type="entry name" value="GGDEF"/>
    <property type="match status" value="1"/>
</dbReference>
<keyword evidence="1" id="KW-0812">Transmembrane</keyword>
<dbReference type="SUPFAM" id="SSF55073">
    <property type="entry name" value="Nucleotide cyclase"/>
    <property type="match status" value="1"/>
</dbReference>